<dbReference type="EMBL" id="CYHB01000007">
    <property type="protein sequence ID" value="CUA87871.1"/>
    <property type="molecule type" value="Genomic_DNA"/>
</dbReference>
<gene>
    <name evidence="1" type="ORF">Ga0061064_1970</name>
</gene>
<organism evidence="1 2">
    <name type="scientific">Pseudidiomarina woesei</name>
    <dbReference type="NCBI Taxonomy" id="1381080"/>
    <lineage>
        <taxon>Bacteria</taxon>
        <taxon>Pseudomonadati</taxon>
        <taxon>Pseudomonadota</taxon>
        <taxon>Gammaproteobacteria</taxon>
        <taxon>Alteromonadales</taxon>
        <taxon>Idiomarinaceae</taxon>
        <taxon>Pseudidiomarina</taxon>
    </lineage>
</organism>
<sequence length="370" mass="43262">MADKGKYTDYLFEQVFGHLDRASTEYKKFKLLRRSPESLCLEDVRSYRLFRSGYTRNNRIPRLVNNAVYEVDDDIFIALKIKPPLDEVLIALEKCNIYQSEINQGIFLALAPALNLQIQTRSQKQLENELWSQHEDEAYQGHDWEELREYFEDFTLFRVSKGESVTQHKDNLVLFILSFYTEFTQLNDQGLLETYRDLIAKSPPQVNENLFLSLSSTHWKHSFIEAYRCLEGLFSIPAAIRLKMSLKLDCKASELAKIARTELGWKRVEVTSLMSMLSLLPDDSFTNTFDISQLDTFSDLELSFKTAIDRTKAIESIARKIYRIRNQLVHQFDEKDLLNIPDQDWPKLIELMLMCVEKCYEKLADEIESG</sequence>
<name>A0A0K6HAF1_9GAMM</name>
<protein>
    <submittedName>
        <fullName evidence="1">Uncharacterized protein</fullName>
    </submittedName>
</protein>
<keyword evidence="2" id="KW-1185">Reference proteome</keyword>
<dbReference type="Proteomes" id="UP000182598">
    <property type="component" value="Unassembled WGS sequence"/>
</dbReference>
<reference evidence="2" key="1">
    <citation type="submission" date="2015-08" db="EMBL/GenBank/DDBJ databases">
        <authorList>
            <person name="Varghese N."/>
        </authorList>
    </citation>
    <scope>NUCLEOTIDE SEQUENCE [LARGE SCALE GENOMIC DNA]</scope>
    <source>
        <strain evidence="2">DSM 27808</strain>
    </source>
</reference>
<dbReference type="AlphaFoldDB" id="A0A0K6HAF1"/>
<dbReference type="RefSeq" id="WP_055439620.1">
    <property type="nucleotide sequence ID" value="NZ_CYHB01000007.1"/>
</dbReference>
<evidence type="ECO:0000313" key="2">
    <source>
        <dbReference type="Proteomes" id="UP000182598"/>
    </source>
</evidence>
<dbReference type="OrthoDB" id="7271425at2"/>
<evidence type="ECO:0000313" key="1">
    <source>
        <dbReference type="EMBL" id="CUA87871.1"/>
    </source>
</evidence>
<accession>A0A0K6HAF1</accession>
<proteinExistence type="predicted"/>